<keyword evidence="3" id="KW-1185">Reference proteome</keyword>
<accession>A0A4Y2J9Q7</accession>
<comment type="caution">
    <text evidence="2">The sequence shown here is derived from an EMBL/GenBank/DDBJ whole genome shotgun (WGS) entry which is preliminary data.</text>
</comment>
<organism evidence="2 3">
    <name type="scientific">Araneus ventricosus</name>
    <name type="common">Orbweaver spider</name>
    <name type="synonym">Epeira ventricosa</name>
    <dbReference type="NCBI Taxonomy" id="182803"/>
    <lineage>
        <taxon>Eukaryota</taxon>
        <taxon>Metazoa</taxon>
        <taxon>Ecdysozoa</taxon>
        <taxon>Arthropoda</taxon>
        <taxon>Chelicerata</taxon>
        <taxon>Arachnida</taxon>
        <taxon>Araneae</taxon>
        <taxon>Araneomorphae</taxon>
        <taxon>Entelegynae</taxon>
        <taxon>Araneoidea</taxon>
        <taxon>Araneidae</taxon>
        <taxon>Araneus</taxon>
    </lineage>
</organism>
<gene>
    <name evidence="2" type="ORF">AVEN_71844_1</name>
</gene>
<name>A0A4Y2J9Q7_ARAVE</name>
<sequence>MSERRRPFRTPLRRGNKNSAGARSGEYGGCSGTVTLHVVKKCLTLIAVCGRTLSWSSFHCPLWYNCGRTRRMRCSSRFKTPS</sequence>
<dbReference type="EMBL" id="BGPR01003328">
    <property type="protein sequence ID" value="GBM86645.1"/>
    <property type="molecule type" value="Genomic_DNA"/>
</dbReference>
<evidence type="ECO:0000313" key="3">
    <source>
        <dbReference type="Proteomes" id="UP000499080"/>
    </source>
</evidence>
<protein>
    <submittedName>
        <fullName evidence="2">Uncharacterized protein</fullName>
    </submittedName>
</protein>
<feature type="region of interest" description="Disordered" evidence="1">
    <location>
        <begin position="1"/>
        <end position="23"/>
    </location>
</feature>
<evidence type="ECO:0000313" key="2">
    <source>
        <dbReference type="EMBL" id="GBM86645.1"/>
    </source>
</evidence>
<dbReference type="Proteomes" id="UP000499080">
    <property type="component" value="Unassembled WGS sequence"/>
</dbReference>
<reference evidence="2 3" key="1">
    <citation type="journal article" date="2019" name="Sci. Rep.">
        <title>Orb-weaving spider Araneus ventricosus genome elucidates the spidroin gene catalogue.</title>
        <authorList>
            <person name="Kono N."/>
            <person name="Nakamura H."/>
            <person name="Ohtoshi R."/>
            <person name="Moran D.A.P."/>
            <person name="Shinohara A."/>
            <person name="Yoshida Y."/>
            <person name="Fujiwara M."/>
            <person name="Mori M."/>
            <person name="Tomita M."/>
            <person name="Arakawa K."/>
        </authorList>
    </citation>
    <scope>NUCLEOTIDE SEQUENCE [LARGE SCALE GENOMIC DNA]</scope>
</reference>
<dbReference type="AlphaFoldDB" id="A0A4Y2J9Q7"/>
<feature type="compositionally biased region" description="Basic residues" evidence="1">
    <location>
        <begin position="1"/>
        <end position="16"/>
    </location>
</feature>
<evidence type="ECO:0000256" key="1">
    <source>
        <dbReference type="SAM" id="MobiDB-lite"/>
    </source>
</evidence>
<proteinExistence type="predicted"/>